<keyword evidence="4" id="KW-0808">Transferase</keyword>
<reference evidence="4 5" key="1">
    <citation type="submission" date="2019-03" db="EMBL/GenBank/DDBJ databases">
        <title>Jiella endophytica sp. nov., a novel endophytic bacterium isolated from root of Ficus microcarpa Linn. f.</title>
        <authorList>
            <person name="Tuo L."/>
        </authorList>
    </citation>
    <scope>NUCLEOTIDE SEQUENCE [LARGE SCALE GENOMIC DNA]</scope>
    <source>
        <strain evidence="4 5">CBS5Q-3</strain>
    </source>
</reference>
<dbReference type="InterPro" id="IPR004046">
    <property type="entry name" value="GST_C"/>
</dbReference>
<sequence length="224" mass="24907">MQGNSVVVTAYDWVPSFAQGHVRDLRVRWALNEAETPYETRLIDHQQKTEAEHLARQPFAQVPVIDLDGGSMFESGAIVWTIAEASDNLLPKDAAGRRKALTWCFAALNTLEPVVARLAEVEFFIDDAEVKEKLRPRAIKAVETRLAQLQAALGEAEYLTGEFSAPDILMATVLRDLGHCDVLSKFPALSAYLERCLARPAFAKALDEQVKPFAENAHRYEQAA</sequence>
<dbReference type="SFLD" id="SFLDS00019">
    <property type="entry name" value="Glutathione_Transferase_(cytos"/>
    <property type="match status" value="1"/>
</dbReference>
<evidence type="ECO:0000259" key="3">
    <source>
        <dbReference type="PROSITE" id="PS50405"/>
    </source>
</evidence>
<dbReference type="PROSITE" id="PS50404">
    <property type="entry name" value="GST_NTER"/>
    <property type="match status" value="1"/>
</dbReference>
<comment type="caution">
    <text evidence="4">The sequence shown here is derived from an EMBL/GenBank/DDBJ whole genome shotgun (WGS) entry which is preliminary data.</text>
</comment>
<dbReference type="Gene3D" id="3.40.30.10">
    <property type="entry name" value="Glutaredoxin"/>
    <property type="match status" value="1"/>
</dbReference>
<dbReference type="Gene3D" id="1.20.1050.10">
    <property type="match status" value="1"/>
</dbReference>
<keyword evidence="5" id="KW-1185">Reference proteome</keyword>
<dbReference type="Proteomes" id="UP000298179">
    <property type="component" value="Unassembled WGS sequence"/>
</dbReference>
<proteinExistence type="inferred from homology"/>
<protein>
    <submittedName>
        <fullName evidence="4">Glutathione S-transferase family protein</fullName>
    </submittedName>
</protein>
<dbReference type="PROSITE" id="PS50405">
    <property type="entry name" value="GST_CTER"/>
    <property type="match status" value="1"/>
</dbReference>
<feature type="domain" description="GST N-terminal" evidence="2">
    <location>
        <begin position="11"/>
        <end position="90"/>
    </location>
</feature>
<gene>
    <name evidence="4" type="ORF">E3C22_21515</name>
</gene>
<evidence type="ECO:0000259" key="2">
    <source>
        <dbReference type="PROSITE" id="PS50404"/>
    </source>
</evidence>
<dbReference type="PANTHER" id="PTHR44051:SF8">
    <property type="entry name" value="GLUTATHIONE S-TRANSFERASE GSTA"/>
    <property type="match status" value="1"/>
</dbReference>
<dbReference type="CDD" id="cd03207">
    <property type="entry name" value="GST_C_8"/>
    <property type="match status" value="1"/>
</dbReference>
<dbReference type="InterPro" id="IPR040079">
    <property type="entry name" value="Glutathione_S-Trfase"/>
</dbReference>
<organism evidence="4 5">
    <name type="scientific">Jiella endophytica</name>
    <dbReference type="NCBI Taxonomy" id="2558362"/>
    <lineage>
        <taxon>Bacteria</taxon>
        <taxon>Pseudomonadati</taxon>
        <taxon>Pseudomonadota</taxon>
        <taxon>Alphaproteobacteria</taxon>
        <taxon>Hyphomicrobiales</taxon>
        <taxon>Aurantimonadaceae</taxon>
        <taxon>Jiella</taxon>
    </lineage>
</organism>
<dbReference type="GO" id="GO:0016740">
    <property type="term" value="F:transferase activity"/>
    <property type="evidence" value="ECO:0007669"/>
    <property type="project" value="UniProtKB-KW"/>
</dbReference>
<name>A0A4Y8RAQ8_9HYPH</name>
<dbReference type="Pfam" id="PF02798">
    <property type="entry name" value="GST_N"/>
    <property type="match status" value="1"/>
</dbReference>
<comment type="similarity">
    <text evidence="1">Belongs to the GST superfamily.</text>
</comment>
<dbReference type="Pfam" id="PF00043">
    <property type="entry name" value="GST_C"/>
    <property type="match status" value="1"/>
</dbReference>
<dbReference type="InterPro" id="IPR010987">
    <property type="entry name" value="Glutathione-S-Trfase_C-like"/>
</dbReference>
<evidence type="ECO:0000256" key="1">
    <source>
        <dbReference type="RuleBase" id="RU003494"/>
    </source>
</evidence>
<dbReference type="InterPro" id="IPR036282">
    <property type="entry name" value="Glutathione-S-Trfase_C_sf"/>
</dbReference>
<dbReference type="RefSeq" id="WP_134763948.1">
    <property type="nucleotide sequence ID" value="NZ_SOZD01000009.1"/>
</dbReference>
<dbReference type="AlphaFoldDB" id="A0A4Y8RAQ8"/>
<dbReference type="SUPFAM" id="SSF52833">
    <property type="entry name" value="Thioredoxin-like"/>
    <property type="match status" value="1"/>
</dbReference>
<dbReference type="InterPro" id="IPR036249">
    <property type="entry name" value="Thioredoxin-like_sf"/>
</dbReference>
<dbReference type="InterPro" id="IPR004045">
    <property type="entry name" value="Glutathione_S-Trfase_N"/>
</dbReference>
<accession>A0A4Y8RAQ8</accession>
<dbReference type="OrthoDB" id="9811242at2"/>
<evidence type="ECO:0000313" key="5">
    <source>
        <dbReference type="Proteomes" id="UP000298179"/>
    </source>
</evidence>
<dbReference type="EMBL" id="SOZD01000009">
    <property type="protein sequence ID" value="TFF18354.1"/>
    <property type="molecule type" value="Genomic_DNA"/>
</dbReference>
<dbReference type="CDD" id="cd03046">
    <property type="entry name" value="GST_N_GTT1_like"/>
    <property type="match status" value="1"/>
</dbReference>
<feature type="domain" description="GST C-terminal" evidence="3">
    <location>
        <begin position="93"/>
        <end position="213"/>
    </location>
</feature>
<dbReference type="SUPFAM" id="SSF47616">
    <property type="entry name" value="GST C-terminal domain-like"/>
    <property type="match status" value="1"/>
</dbReference>
<evidence type="ECO:0000313" key="4">
    <source>
        <dbReference type="EMBL" id="TFF18354.1"/>
    </source>
</evidence>
<dbReference type="PANTHER" id="PTHR44051">
    <property type="entry name" value="GLUTATHIONE S-TRANSFERASE-RELATED"/>
    <property type="match status" value="1"/>
</dbReference>
<dbReference type="SFLD" id="SFLDG00358">
    <property type="entry name" value="Main_(cytGST)"/>
    <property type="match status" value="1"/>
</dbReference>